<evidence type="ECO:0000313" key="5">
    <source>
        <dbReference type="EMBL" id="POR55589.1"/>
    </source>
</evidence>
<protein>
    <submittedName>
        <fullName evidence="5">LacI family transcriptional regulator</fullName>
    </submittedName>
</protein>
<dbReference type="CDD" id="cd01392">
    <property type="entry name" value="HTH_LacI"/>
    <property type="match status" value="1"/>
</dbReference>
<dbReference type="RefSeq" id="WP_245928092.1">
    <property type="nucleotide sequence ID" value="NZ_PQFZ01000002.1"/>
</dbReference>
<dbReference type="Pfam" id="PF00356">
    <property type="entry name" value="LacI"/>
    <property type="match status" value="1"/>
</dbReference>
<dbReference type="SUPFAM" id="SSF47413">
    <property type="entry name" value="lambda repressor-like DNA-binding domains"/>
    <property type="match status" value="1"/>
</dbReference>
<organism evidence="5 6">
    <name type="scientific">Bosea psychrotolerans</name>
    <dbReference type="NCBI Taxonomy" id="1871628"/>
    <lineage>
        <taxon>Bacteria</taxon>
        <taxon>Pseudomonadati</taxon>
        <taxon>Pseudomonadota</taxon>
        <taxon>Alphaproteobacteria</taxon>
        <taxon>Hyphomicrobiales</taxon>
        <taxon>Boseaceae</taxon>
        <taxon>Bosea</taxon>
    </lineage>
</organism>
<keyword evidence="3" id="KW-0804">Transcription</keyword>
<dbReference type="GO" id="GO:0000976">
    <property type="term" value="F:transcription cis-regulatory region binding"/>
    <property type="evidence" value="ECO:0007669"/>
    <property type="project" value="TreeGrafter"/>
</dbReference>
<dbReference type="GO" id="GO:0003700">
    <property type="term" value="F:DNA-binding transcription factor activity"/>
    <property type="evidence" value="ECO:0007669"/>
    <property type="project" value="TreeGrafter"/>
</dbReference>
<dbReference type="Proteomes" id="UP000236919">
    <property type="component" value="Unassembled WGS sequence"/>
</dbReference>
<dbReference type="InterPro" id="IPR000843">
    <property type="entry name" value="HTH_LacI"/>
</dbReference>
<gene>
    <name evidence="5" type="ORF">CYD53_102479</name>
</gene>
<dbReference type="SMART" id="SM00354">
    <property type="entry name" value="HTH_LACI"/>
    <property type="match status" value="1"/>
</dbReference>
<dbReference type="Gene3D" id="3.40.50.2300">
    <property type="match status" value="2"/>
</dbReference>
<evidence type="ECO:0000256" key="3">
    <source>
        <dbReference type="ARBA" id="ARBA00023163"/>
    </source>
</evidence>
<evidence type="ECO:0000256" key="2">
    <source>
        <dbReference type="ARBA" id="ARBA00023125"/>
    </source>
</evidence>
<accession>A0A2S4MLW4</accession>
<dbReference type="PROSITE" id="PS00356">
    <property type="entry name" value="HTH_LACI_1"/>
    <property type="match status" value="1"/>
</dbReference>
<evidence type="ECO:0000259" key="4">
    <source>
        <dbReference type="PROSITE" id="PS50932"/>
    </source>
</evidence>
<sequence length="339" mass="36699">MMDERLRKPRIDDVARRAGVSTATVSRALATPDQVKPKTRAAVEKAVLETGYVLNVAARNLRTNRTHAVLAVVPDVANIFFSQVLRGISDTLHQHGYRLVIADTGNDPERERDHAEFAQAGWVDGLLLLNGRLLPTPPGGRRRLAVPTVSLCERIPGSDIPYVETANREAARAMTEHLLQLGHRRIGYVCGPPNNILEHDRFAGYRDALAARGLVPDLALVRPGDYTLAAGEAAASAYLALPELPDAVFASNDAMAMGLIRGFTAAGLSVPEAISIAGFDDIEFAGAYNPALTTVHQARSEIGARATTMLIDLIEGRQPASREVHLPAEIVMRDSTRER</sequence>
<keyword evidence="2" id="KW-0238">DNA-binding</keyword>
<dbReference type="PANTHER" id="PTHR30146:SF109">
    <property type="entry name" value="HTH-TYPE TRANSCRIPTIONAL REGULATOR GALS"/>
    <property type="match status" value="1"/>
</dbReference>
<dbReference type="CDD" id="cd06284">
    <property type="entry name" value="PBP1_LacI-like"/>
    <property type="match status" value="1"/>
</dbReference>
<dbReference type="SUPFAM" id="SSF53822">
    <property type="entry name" value="Periplasmic binding protein-like I"/>
    <property type="match status" value="1"/>
</dbReference>
<dbReference type="AlphaFoldDB" id="A0A2S4MLW4"/>
<dbReference type="PROSITE" id="PS50932">
    <property type="entry name" value="HTH_LACI_2"/>
    <property type="match status" value="1"/>
</dbReference>
<evidence type="ECO:0000313" key="6">
    <source>
        <dbReference type="Proteomes" id="UP000236919"/>
    </source>
</evidence>
<dbReference type="Pfam" id="PF13377">
    <property type="entry name" value="Peripla_BP_3"/>
    <property type="match status" value="1"/>
</dbReference>
<dbReference type="InterPro" id="IPR028082">
    <property type="entry name" value="Peripla_BP_I"/>
</dbReference>
<dbReference type="PANTHER" id="PTHR30146">
    <property type="entry name" value="LACI-RELATED TRANSCRIPTIONAL REPRESSOR"/>
    <property type="match status" value="1"/>
</dbReference>
<keyword evidence="6" id="KW-1185">Reference proteome</keyword>
<comment type="caution">
    <text evidence="5">The sequence shown here is derived from an EMBL/GenBank/DDBJ whole genome shotgun (WGS) entry which is preliminary data.</text>
</comment>
<proteinExistence type="predicted"/>
<dbReference type="Gene3D" id="1.10.260.40">
    <property type="entry name" value="lambda repressor-like DNA-binding domains"/>
    <property type="match status" value="1"/>
</dbReference>
<feature type="domain" description="HTH lacI-type" evidence="4">
    <location>
        <begin position="9"/>
        <end position="63"/>
    </location>
</feature>
<keyword evidence="1" id="KW-0805">Transcription regulation</keyword>
<dbReference type="InterPro" id="IPR046335">
    <property type="entry name" value="LacI/GalR-like_sensor"/>
</dbReference>
<dbReference type="EMBL" id="PQFZ01000002">
    <property type="protein sequence ID" value="POR55589.1"/>
    <property type="molecule type" value="Genomic_DNA"/>
</dbReference>
<dbReference type="InterPro" id="IPR010982">
    <property type="entry name" value="Lambda_DNA-bd_dom_sf"/>
</dbReference>
<reference evidence="5 6" key="1">
    <citation type="submission" date="2018-01" db="EMBL/GenBank/DDBJ databases">
        <title>Genomic Encyclopedia of Type Strains, Phase III (KMG-III): the genomes of soil and plant-associated and newly described type strains.</title>
        <authorList>
            <person name="Whitman W."/>
        </authorList>
    </citation>
    <scope>NUCLEOTIDE SEQUENCE [LARGE SCALE GENOMIC DNA]</scope>
    <source>
        <strain evidence="5 6">1131</strain>
    </source>
</reference>
<name>A0A2S4MLW4_9HYPH</name>
<evidence type="ECO:0000256" key="1">
    <source>
        <dbReference type="ARBA" id="ARBA00023015"/>
    </source>
</evidence>